<name>A0A8X8YWI0_SALSN</name>
<gene>
    <name evidence="10" type="ORF">SASPL_102742</name>
</gene>
<dbReference type="InterPro" id="IPR002423">
    <property type="entry name" value="Cpn60/GroEL/TCP-1"/>
</dbReference>
<evidence type="ECO:0000256" key="3">
    <source>
        <dbReference type="ARBA" id="ARBA00014424"/>
    </source>
</evidence>
<comment type="subcellular location">
    <subcellularLocation>
        <location evidence="1">Cytoplasm</location>
    </subcellularLocation>
</comment>
<evidence type="ECO:0000256" key="1">
    <source>
        <dbReference type="ARBA" id="ARBA00004496"/>
    </source>
</evidence>
<dbReference type="GO" id="GO:0005524">
    <property type="term" value="F:ATP binding"/>
    <property type="evidence" value="ECO:0007669"/>
    <property type="project" value="UniProtKB-KW"/>
</dbReference>
<dbReference type="InterPro" id="IPR027413">
    <property type="entry name" value="GROEL-like_equatorial_sf"/>
</dbReference>
<dbReference type="SUPFAM" id="SSF54849">
    <property type="entry name" value="GroEL-intermediate domain like"/>
    <property type="match status" value="2"/>
</dbReference>
<sequence>MAFSANTPDISGERQSGQDVRAQNVMACQAVSNIVKSSLGPVGLDKMLVDDIGDVTITNDGATILKMLEVEHPAAKILVELAELQDREVGDGTTSVVIVAAELLKKANDLVRNKIHPTSIISGYRLSMREACKYVDEKLAVKVEKLGKDSLVNSAKTCMSSKLIGGDSDFFANLVVEAVQAVKMTNARGEVKYPIKTREERHKRGRGTGALPELEFILNEERRRMRQAGGVSRRGGGVLQFLEVEGASAAAAVLEEEDVGRGSSSNDIGNIQGINILKAHGKSARDSYLLKGYALNTGRAAQGMPLRVAPARIACLDFNLQKAKMQMGVQVLVTDPRELEKIRQREADVTKERIQKLLQAGANVILTTKGIDDMALKYFVEAGAIAVRRVRKEDLRHVAKATGASAVSTFADMEGEETFDASLLGHADEVVEERIADDDVIMIKGTKTSSAVSLILRGANDYMLDEMDRALHDAICVVKRTLESNTVVAGGGAVEAALSVYLENLATTLGSREQLAIAEFAEALLIIPKVLAVNAAKDATDLVAKLRAYHHTAQTKADKKHLSSMGLDLINGTVRNNLETGVIEPAMSKVKIIQFATEAAITILRIDDMIRLVKDESQNDD</sequence>
<organism evidence="10">
    <name type="scientific">Salvia splendens</name>
    <name type="common">Scarlet sage</name>
    <dbReference type="NCBI Taxonomy" id="180675"/>
    <lineage>
        <taxon>Eukaryota</taxon>
        <taxon>Viridiplantae</taxon>
        <taxon>Streptophyta</taxon>
        <taxon>Embryophyta</taxon>
        <taxon>Tracheophyta</taxon>
        <taxon>Spermatophyta</taxon>
        <taxon>Magnoliopsida</taxon>
        <taxon>eudicotyledons</taxon>
        <taxon>Gunneridae</taxon>
        <taxon>Pentapetalae</taxon>
        <taxon>asterids</taxon>
        <taxon>lamiids</taxon>
        <taxon>Lamiales</taxon>
        <taxon>Lamiaceae</taxon>
        <taxon>Nepetoideae</taxon>
        <taxon>Mentheae</taxon>
        <taxon>Salviinae</taxon>
        <taxon>Salvia</taxon>
        <taxon>Salvia subgen. Calosphace</taxon>
        <taxon>core Calosphace</taxon>
    </lineage>
</organism>
<reference evidence="10" key="2">
    <citation type="submission" date="2020-08" db="EMBL/GenBank/DDBJ databases">
        <title>Plant Genome Project.</title>
        <authorList>
            <person name="Zhang R.-G."/>
        </authorList>
    </citation>
    <scope>NUCLEOTIDE SEQUENCE</scope>
    <source>
        <strain evidence="10">Huo1</strain>
        <tissue evidence="10">Leaf</tissue>
    </source>
</reference>
<dbReference type="SUPFAM" id="SSF52029">
    <property type="entry name" value="GroEL apical domain-like"/>
    <property type="match status" value="1"/>
</dbReference>
<comment type="caution">
    <text evidence="10">The sequence shown here is derived from an EMBL/GenBank/DDBJ whole genome shotgun (WGS) entry which is preliminary data.</text>
</comment>
<dbReference type="PROSITE" id="PS00750">
    <property type="entry name" value="TCP1_1"/>
    <property type="match status" value="1"/>
</dbReference>
<keyword evidence="4" id="KW-0963">Cytoplasm</keyword>
<dbReference type="InterPro" id="IPR027410">
    <property type="entry name" value="TCP-1-like_intermed_sf"/>
</dbReference>
<evidence type="ECO:0000256" key="2">
    <source>
        <dbReference type="ARBA" id="ARBA00008020"/>
    </source>
</evidence>
<dbReference type="GO" id="GO:0051082">
    <property type="term" value="F:unfolded protein binding"/>
    <property type="evidence" value="ECO:0007669"/>
    <property type="project" value="InterPro"/>
</dbReference>
<comment type="similarity">
    <text evidence="2 9">Belongs to the TCP-1 chaperonin family.</text>
</comment>
<dbReference type="InterPro" id="IPR012715">
    <property type="entry name" value="Chap_CCT_alpha"/>
</dbReference>
<reference evidence="10" key="1">
    <citation type="submission" date="2018-01" db="EMBL/GenBank/DDBJ databases">
        <authorList>
            <person name="Mao J.F."/>
        </authorList>
    </citation>
    <scope>NUCLEOTIDE SEQUENCE</scope>
    <source>
        <strain evidence="10">Huo1</strain>
        <tissue evidence="10">Leaf</tissue>
    </source>
</reference>
<dbReference type="FunFam" id="3.50.7.10:FF:000009">
    <property type="entry name" value="T-complex protein 1 subunit alpha"/>
    <property type="match status" value="1"/>
</dbReference>
<evidence type="ECO:0000256" key="4">
    <source>
        <dbReference type="ARBA" id="ARBA00022490"/>
    </source>
</evidence>
<keyword evidence="6 9" id="KW-0067">ATP-binding</keyword>
<dbReference type="PROSITE" id="PS00751">
    <property type="entry name" value="TCP1_2"/>
    <property type="match status" value="1"/>
</dbReference>
<dbReference type="InterPro" id="IPR027409">
    <property type="entry name" value="GroEL-like_apical_dom_sf"/>
</dbReference>
<dbReference type="InterPro" id="IPR002194">
    <property type="entry name" value="Chaperonin_TCP-1_CS"/>
</dbReference>
<dbReference type="GO" id="GO:0140662">
    <property type="term" value="F:ATP-dependent protein folding chaperone"/>
    <property type="evidence" value="ECO:0007669"/>
    <property type="project" value="InterPro"/>
</dbReference>
<dbReference type="PROSITE" id="PS00995">
    <property type="entry name" value="TCP1_3"/>
    <property type="match status" value="1"/>
</dbReference>
<keyword evidence="11" id="KW-1185">Reference proteome</keyword>
<accession>A0A8X8YWI0</accession>
<dbReference type="PANTHER" id="PTHR11353">
    <property type="entry name" value="CHAPERONIN"/>
    <property type="match status" value="1"/>
</dbReference>
<dbReference type="GO" id="GO:0005737">
    <property type="term" value="C:cytoplasm"/>
    <property type="evidence" value="ECO:0007669"/>
    <property type="project" value="UniProtKB-SubCell"/>
</dbReference>
<proteinExistence type="inferred from homology"/>
<dbReference type="Gene3D" id="3.50.7.10">
    <property type="entry name" value="GroEL"/>
    <property type="match status" value="1"/>
</dbReference>
<evidence type="ECO:0000313" key="10">
    <source>
        <dbReference type="EMBL" id="KAG6437812.1"/>
    </source>
</evidence>
<dbReference type="Gene3D" id="1.10.560.10">
    <property type="entry name" value="GroEL-like equatorial domain"/>
    <property type="match status" value="2"/>
</dbReference>
<keyword evidence="5 9" id="KW-0547">Nucleotide-binding</keyword>
<dbReference type="Proteomes" id="UP000298416">
    <property type="component" value="Unassembled WGS sequence"/>
</dbReference>
<evidence type="ECO:0000313" key="11">
    <source>
        <dbReference type="Proteomes" id="UP000298416"/>
    </source>
</evidence>
<dbReference type="GO" id="GO:0016887">
    <property type="term" value="F:ATP hydrolysis activity"/>
    <property type="evidence" value="ECO:0007669"/>
    <property type="project" value="InterPro"/>
</dbReference>
<protein>
    <recommendedName>
        <fullName evidence="3">T-complex protein 1 subunit alpha</fullName>
    </recommendedName>
    <alternativeName>
        <fullName evidence="8">CCT-alpha</fullName>
    </alternativeName>
</protein>
<evidence type="ECO:0000256" key="7">
    <source>
        <dbReference type="ARBA" id="ARBA00023186"/>
    </source>
</evidence>
<dbReference type="EMBL" id="PNBA02000001">
    <property type="protein sequence ID" value="KAG6437812.1"/>
    <property type="molecule type" value="Genomic_DNA"/>
</dbReference>
<dbReference type="SUPFAM" id="SSF48592">
    <property type="entry name" value="GroEL equatorial domain-like"/>
    <property type="match status" value="1"/>
</dbReference>
<evidence type="ECO:0000256" key="5">
    <source>
        <dbReference type="ARBA" id="ARBA00022741"/>
    </source>
</evidence>
<evidence type="ECO:0000256" key="9">
    <source>
        <dbReference type="RuleBase" id="RU004187"/>
    </source>
</evidence>
<dbReference type="CDD" id="cd03335">
    <property type="entry name" value="TCP1_alpha"/>
    <property type="match status" value="1"/>
</dbReference>
<dbReference type="InterPro" id="IPR017998">
    <property type="entry name" value="Chaperone_TCP-1"/>
</dbReference>
<dbReference type="PRINTS" id="PR00304">
    <property type="entry name" value="TCOMPLEXTCP1"/>
</dbReference>
<dbReference type="AlphaFoldDB" id="A0A8X8YWI0"/>
<keyword evidence="7 9" id="KW-0143">Chaperone</keyword>
<dbReference type="Pfam" id="PF00118">
    <property type="entry name" value="Cpn60_TCP1"/>
    <property type="match status" value="2"/>
</dbReference>
<evidence type="ECO:0000256" key="6">
    <source>
        <dbReference type="ARBA" id="ARBA00022840"/>
    </source>
</evidence>
<dbReference type="FunFam" id="1.10.560.10:FF:000070">
    <property type="entry name" value="Uncharacterized protein"/>
    <property type="match status" value="1"/>
</dbReference>
<evidence type="ECO:0000256" key="8">
    <source>
        <dbReference type="ARBA" id="ARBA00030049"/>
    </source>
</evidence>